<evidence type="ECO:0000256" key="2">
    <source>
        <dbReference type="ARBA" id="ARBA00022448"/>
    </source>
</evidence>
<feature type="transmembrane region" description="Helical" evidence="10">
    <location>
        <begin position="362"/>
        <end position="386"/>
    </location>
</feature>
<dbReference type="PANTHER" id="PTHR11003:SF301">
    <property type="entry name" value="POTASSIUM CHANNEL PROTEIN"/>
    <property type="match status" value="1"/>
</dbReference>
<feature type="transmembrane region" description="Helical" evidence="10">
    <location>
        <begin position="171"/>
        <end position="194"/>
    </location>
</feature>
<feature type="domain" description="Potassium channel" evidence="11">
    <location>
        <begin position="373"/>
        <end position="446"/>
    </location>
</feature>
<dbReference type="GO" id="GO:0022841">
    <property type="term" value="F:potassium ion leak channel activity"/>
    <property type="evidence" value="ECO:0007669"/>
    <property type="project" value="TreeGrafter"/>
</dbReference>
<evidence type="ECO:0000256" key="10">
    <source>
        <dbReference type="SAM" id="Phobius"/>
    </source>
</evidence>
<evidence type="ECO:0000256" key="3">
    <source>
        <dbReference type="ARBA" id="ARBA00022692"/>
    </source>
</evidence>
<evidence type="ECO:0000256" key="5">
    <source>
        <dbReference type="ARBA" id="ARBA00023065"/>
    </source>
</evidence>
<dbReference type="Proteomes" id="UP001215712">
    <property type="component" value="Unassembled WGS sequence"/>
</dbReference>
<comment type="caution">
    <text evidence="12">The sequence shown here is derived from an EMBL/GenBank/DDBJ whole genome shotgun (WGS) entry which is preliminary data.</text>
</comment>
<comment type="subcellular location">
    <subcellularLocation>
        <location evidence="1">Membrane</location>
        <topology evidence="1">Multi-pass membrane protein</topology>
    </subcellularLocation>
</comment>
<dbReference type="Gene3D" id="1.10.287.70">
    <property type="match status" value="2"/>
</dbReference>
<evidence type="ECO:0000256" key="1">
    <source>
        <dbReference type="ARBA" id="ARBA00004141"/>
    </source>
</evidence>
<keyword evidence="6 10" id="KW-0472">Membrane</keyword>
<evidence type="ECO:0000313" key="13">
    <source>
        <dbReference type="Proteomes" id="UP001215712"/>
    </source>
</evidence>
<feature type="compositionally biased region" description="Acidic residues" evidence="9">
    <location>
        <begin position="1"/>
        <end position="11"/>
    </location>
</feature>
<dbReference type="SUPFAM" id="SSF81324">
    <property type="entry name" value="Voltage-gated potassium channels"/>
    <property type="match status" value="2"/>
</dbReference>
<gene>
    <name evidence="12" type="ORF">N7493_001626</name>
</gene>
<evidence type="ECO:0000256" key="9">
    <source>
        <dbReference type="SAM" id="MobiDB-lite"/>
    </source>
</evidence>
<organism evidence="12 13">
    <name type="scientific">Penicillium malachiteum</name>
    <dbReference type="NCBI Taxonomy" id="1324776"/>
    <lineage>
        <taxon>Eukaryota</taxon>
        <taxon>Fungi</taxon>
        <taxon>Dikarya</taxon>
        <taxon>Ascomycota</taxon>
        <taxon>Pezizomycotina</taxon>
        <taxon>Eurotiomycetes</taxon>
        <taxon>Eurotiomycetidae</taxon>
        <taxon>Eurotiales</taxon>
        <taxon>Aspergillaceae</taxon>
        <taxon>Penicillium</taxon>
    </lineage>
</organism>
<dbReference type="EMBL" id="JAQJAN010000002">
    <property type="protein sequence ID" value="KAJ5738471.1"/>
    <property type="molecule type" value="Genomic_DNA"/>
</dbReference>
<dbReference type="GO" id="GO:0015271">
    <property type="term" value="F:outward rectifier potassium channel activity"/>
    <property type="evidence" value="ECO:0007669"/>
    <property type="project" value="TreeGrafter"/>
</dbReference>
<evidence type="ECO:0000256" key="6">
    <source>
        <dbReference type="ARBA" id="ARBA00023136"/>
    </source>
</evidence>
<evidence type="ECO:0000259" key="11">
    <source>
        <dbReference type="Pfam" id="PF07885"/>
    </source>
</evidence>
<feature type="domain" description="Potassium channel" evidence="11">
    <location>
        <begin position="219"/>
        <end position="292"/>
    </location>
</feature>
<reference evidence="12" key="2">
    <citation type="submission" date="2023-01" db="EMBL/GenBank/DDBJ databases">
        <authorList>
            <person name="Petersen C."/>
        </authorList>
    </citation>
    <scope>NUCLEOTIDE SEQUENCE</scope>
    <source>
        <strain evidence="12">IBT 17514</strain>
    </source>
</reference>
<reference evidence="12" key="1">
    <citation type="journal article" date="2023" name="IMA Fungus">
        <title>Comparative genomic study of the Penicillium genus elucidates a diverse pangenome and 15 lateral gene transfer events.</title>
        <authorList>
            <person name="Petersen C."/>
            <person name="Sorensen T."/>
            <person name="Nielsen M.R."/>
            <person name="Sondergaard T.E."/>
            <person name="Sorensen J.L."/>
            <person name="Fitzpatrick D.A."/>
            <person name="Frisvad J.C."/>
            <person name="Nielsen K.L."/>
        </authorList>
    </citation>
    <scope>NUCLEOTIDE SEQUENCE</scope>
    <source>
        <strain evidence="12">IBT 17514</strain>
    </source>
</reference>
<keyword evidence="3 8" id="KW-0812">Transmembrane</keyword>
<dbReference type="GO" id="GO:0030322">
    <property type="term" value="P:stabilization of membrane potential"/>
    <property type="evidence" value="ECO:0007669"/>
    <property type="project" value="TreeGrafter"/>
</dbReference>
<keyword evidence="13" id="KW-1185">Reference proteome</keyword>
<dbReference type="InterPro" id="IPR003280">
    <property type="entry name" value="2pore_dom_K_chnl"/>
</dbReference>
<feature type="transmembrane region" description="Helical" evidence="10">
    <location>
        <begin position="214"/>
        <end position="233"/>
    </location>
</feature>
<evidence type="ECO:0000256" key="4">
    <source>
        <dbReference type="ARBA" id="ARBA00022989"/>
    </source>
</evidence>
<keyword evidence="7 8" id="KW-0407">Ion channel</keyword>
<name>A0AAD6HUK2_9EURO</name>
<dbReference type="Pfam" id="PF07885">
    <property type="entry name" value="Ion_trans_2"/>
    <property type="match status" value="2"/>
</dbReference>
<keyword evidence="5 8" id="KW-0406">Ion transport</keyword>
<feature type="region of interest" description="Disordered" evidence="9">
    <location>
        <begin position="1"/>
        <end position="47"/>
    </location>
</feature>
<feature type="transmembrane region" description="Helical" evidence="10">
    <location>
        <begin position="423"/>
        <end position="443"/>
    </location>
</feature>
<evidence type="ECO:0000256" key="8">
    <source>
        <dbReference type="RuleBase" id="RU003857"/>
    </source>
</evidence>
<comment type="similarity">
    <text evidence="8">Belongs to the two pore domain potassium channel (TC 1.A.1.8) family.</text>
</comment>
<feature type="transmembrane region" description="Helical" evidence="10">
    <location>
        <begin position="131"/>
        <end position="159"/>
    </location>
</feature>
<accession>A0AAD6HUK2</accession>
<dbReference type="AlphaFoldDB" id="A0AAD6HUK2"/>
<keyword evidence="2 8" id="KW-0813">Transport</keyword>
<feature type="transmembrane region" description="Helical" evidence="10">
    <location>
        <begin position="100"/>
        <end position="119"/>
    </location>
</feature>
<protein>
    <recommendedName>
        <fullName evidence="11">Potassium channel domain-containing protein</fullName>
    </recommendedName>
</protein>
<feature type="transmembrane region" description="Helical" evidence="10">
    <location>
        <begin position="270"/>
        <end position="291"/>
    </location>
</feature>
<evidence type="ECO:0000256" key="7">
    <source>
        <dbReference type="ARBA" id="ARBA00023303"/>
    </source>
</evidence>
<dbReference type="PRINTS" id="PR01333">
    <property type="entry name" value="2POREKCHANEL"/>
</dbReference>
<keyword evidence="4 10" id="KW-1133">Transmembrane helix</keyword>
<dbReference type="InterPro" id="IPR013099">
    <property type="entry name" value="K_chnl_dom"/>
</dbReference>
<proteinExistence type="inferred from homology"/>
<evidence type="ECO:0000313" key="12">
    <source>
        <dbReference type="EMBL" id="KAJ5738471.1"/>
    </source>
</evidence>
<dbReference type="GO" id="GO:0005886">
    <property type="term" value="C:plasma membrane"/>
    <property type="evidence" value="ECO:0007669"/>
    <property type="project" value="TreeGrafter"/>
</dbReference>
<feature type="transmembrane region" description="Helical" evidence="10">
    <location>
        <begin position="392"/>
        <end position="411"/>
    </location>
</feature>
<sequence length="653" mass="74556">MNDPGLDDAIADEANVLDQFSSQSQQRDNSTVSTKDTKTHQQDAQRPLSPRWWLASTAYPLAAGTFGPMASAFNVCCLAQPWRMEPDADDGYLDVTDPKWVTAVNSISLVCALVANLFLSLNMARRIRFSLAQPVIIIGWFVSSALLIAILVPFGVLMYKPENSTRVYSQAYFYGAFAAGVYFIIACLMLVTAYGARKGYYSREYKLSNSQRTLMLQTIVFCFYLLSGSAVYARVEGWRFLDAVYFADYTLLTIGVGNITPATHLGRGLLFPYAIGGIVILGLIISSIRTLMLERGRQKMADALAARTRKFLVREATSDRKRLGSLVPDLRPNEEDSPRDRQKREFITMRRIRQLATVQHKWISLTMSLMVWMAMWLIGAVVFWRSELSQSWTYFESLYFAYVTLLTIGYGDIYPESSLGKSFFVFWSLLAVPTITILISNIGDTLIHFVRDLTLYLGELTILPGDEPFIERLKDIFRMSWSDKWVQETLGEKSAAQDILDNEQGTNDPEQANCQVHRALEAEEHEQEESARARGDIAAESIHHYHYLLFREIRKMMEYTRSNLSKEFDYLEWEYYLSLISGKHKPASDDQTVNEQDGERERAFQEWSWIDKKNPLIGEKSEVEWLLGELTEALERELRTASRGYHLDDHDAG</sequence>
<feature type="compositionally biased region" description="Polar residues" evidence="9">
    <location>
        <begin position="18"/>
        <end position="34"/>
    </location>
</feature>
<dbReference type="PANTHER" id="PTHR11003">
    <property type="entry name" value="POTASSIUM CHANNEL, SUBFAMILY K"/>
    <property type="match status" value="1"/>
</dbReference>
<feature type="non-terminal residue" evidence="12">
    <location>
        <position position="1"/>
    </location>
</feature>